<comment type="caution">
    <text evidence="2">The sequence shown here is derived from an EMBL/GenBank/DDBJ whole genome shotgun (WGS) entry which is preliminary data.</text>
</comment>
<organism evidence="2 3">
    <name type="scientific">Striga asiatica</name>
    <name type="common">Asiatic witchweed</name>
    <name type="synonym">Buchnera asiatica</name>
    <dbReference type="NCBI Taxonomy" id="4170"/>
    <lineage>
        <taxon>Eukaryota</taxon>
        <taxon>Viridiplantae</taxon>
        <taxon>Streptophyta</taxon>
        <taxon>Embryophyta</taxon>
        <taxon>Tracheophyta</taxon>
        <taxon>Spermatophyta</taxon>
        <taxon>Magnoliopsida</taxon>
        <taxon>eudicotyledons</taxon>
        <taxon>Gunneridae</taxon>
        <taxon>Pentapetalae</taxon>
        <taxon>asterids</taxon>
        <taxon>lamiids</taxon>
        <taxon>Lamiales</taxon>
        <taxon>Orobanchaceae</taxon>
        <taxon>Buchnereae</taxon>
        <taxon>Striga</taxon>
    </lineage>
</organism>
<evidence type="ECO:0000313" key="3">
    <source>
        <dbReference type="Proteomes" id="UP000325081"/>
    </source>
</evidence>
<feature type="compositionally biased region" description="Polar residues" evidence="1">
    <location>
        <begin position="107"/>
        <end position="120"/>
    </location>
</feature>
<dbReference type="EMBL" id="BKCP01006073">
    <property type="protein sequence ID" value="GER41395.1"/>
    <property type="molecule type" value="Genomic_DNA"/>
</dbReference>
<protein>
    <submittedName>
        <fullName evidence="2">Fibrinogen C domain-containing protein 1</fullName>
    </submittedName>
</protein>
<keyword evidence="3" id="KW-1185">Reference proteome</keyword>
<evidence type="ECO:0000313" key="2">
    <source>
        <dbReference type="EMBL" id="GER41395.1"/>
    </source>
</evidence>
<name>A0A5A7Q808_STRAF</name>
<sequence>MSSHSGVTVNILGYTVEKKSEQTSKKATQRKVDWEALEMGESGITGPVPPPPPYKGVVVPSVGGGSVIAGVVRGVIVPAGVAPPAAALFTNHRPPLPMDNSDDPNKLASTQHEPSSTAAVSAQPLLSKPYPLLEPSIASISGHEQEQED</sequence>
<gene>
    <name evidence="2" type="ORF">STAS_18111</name>
</gene>
<dbReference type="AlphaFoldDB" id="A0A5A7Q808"/>
<accession>A0A5A7Q808</accession>
<evidence type="ECO:0000256" key="1">
    <source>
        <dbReference type="SAM" id="MobiDB-lite"/>
    </source>
</evidence>
<proteinExistence type="predicted"/>
<dbReference type="Proteomes" id="UP000325081">
    <property type="component" value="Unassembled WGS sequence"/>
</dbReference>
<reference evidence="3" key="1">
    <citation type="journal article" date="2019" name="Curr. Biol.">
        <title>Genome Sequence of Striga asiatica Provides Insight into the Evolution of Plant Parasitism.</title>
        <authorList>
            <person name="Yoshida S."/>
            <person name="Kim S."/>
            <person name="Wafula E.K."/>
            <person name="Tanskanen J."/>
            <person name="Kim Y.M."/>
            <person name="Honaas L."/>
            <person name="Yang Z."/>
            <person name="Spallek T."/>
            <person name="Conn C.E."/>
            <person name="Ichihashi Y."/>
            <person name="Cheong K."/>
            <person name="Cui S."/>
            <person name="Der J.P."/>
            <person name="Gundlach H."/>
            <person name="Jiao Y."/>
            <person name="Hori C."/>
            <person name="Ishida J.K."/>
            <person name="Kasahara H."/>
            <person name="Kiba T."/>
            <person name="Kim M.S."/>
            <person name="Koo N."/>
            <person name="Laohavisit A."/>
            <person name="Lee Y.H."/>
            <person name="Lumba S."/>
            <person name="McCourt P."/>
            <person name="Mortimer J.C."/>
            <person name="Mutuku J.M."/>
            <person name="Nomura T."/>
            <person name="Sasaki-Sekimoto Y."/>
            <person name="Seto Y."/>
            <person name="Wang Y."/>
            <person name="Wakatake T."/>
            <person name="Sakakibara H."/>
            <person name="Demura T."/>
            <person name="Yamaguchi S."/>
            <person name="Yoneyama K."/>
            <person name="Manabe R.I."/>
            <person name="Nelson D.C."/>
            <person name="Schulman A.H."/>
            <person name="Timko M.P."/>
            <person name="dePamphilis C.W."/>
            <person name="Choi D."/>
            <person name="Shirasu K."/>
        </authorList>
    </citation>
    <scope>NUCLEOTIDE SEQUENCE [LARGE SCALE GENOMIC DNA]</scope>
    <source>
        <strain evidence="3">cv. UVA1</strain>
    </source>
</reference>
<feature type="region of interest" description="Disordered" evidence="1">
    <location>
        <begin position="91"/>
        <end position="125"/>
    </location>
</feature>